<evidence type="ECO:0000256" key="1">
    <source>
        <dbReference type="ARBA" id="ARBA00000085"/>
    </source>
</evidence>
<keyword evidence="6" id="KW-1185">Reference proteome</keyword>
<proteinExistence type="predicted"/>
<evidence type="ECO:0000313" key="5">
    <source>
        <dbReference type="EMBL" id="PND39156.1"/>
    </source>
</evidence>
<dbReference type="Proteomes" id="UP000235916">
    <property type="component" value="Unassembled WGS sequence"/>
</dbReference>
<dbReference type="InterPro" id="IPR036890">
    <property type="entry name" value="HATPase_C_sf"/>
</dbReference>
<dbReference type="SUPFAM" id="SSF55874">
    <property type="entry name" value="ATPase domain of HSP90 chaperone/DNA topoisomerase II/histidine kinase"/>
    <property type="match status" value="1"/>
</dbReference>
<dbReference type="EC" id="2.7.13.3" evidence="2"/>
<dbReference type="PANTHER" id="PTHR43065">
    <property type="entry name" value="SENSOR HISTIDINE KINASE"/>
    <property type="match status" value="1"/>
</dbReference>
<name>A0A2N8L0C9_9BURK</name>
<dbReference type="InterPro" id="IPR005467">
    <property type="entry name" value="His_kinase_dom"/>
</dbReference>
<dbReference type="GO" id="GO:0000155">
    <property type="term" value="F:phosphorelay sensor kinase activity"/>
    <property type="evidence" value="ECO:0007669"/>
    <property type="project" value="InterPro"/>
</dbReference>
<comment type="caution">
    <text evidence="5">The sequence shown here is derived from an EMBL/GenBank/DDBJ whole genome shotgun (WGS) entry which is preliminary data.</text>
</comment>
<evidence type="ECO:0000259" key="4">
    <source>
        <dbReference type="PROSITE" id="PS50109"/>
    </source>
</evidence>
<keyword evidence="3" id="KW-0597">Phosphoprotein</keyword>
<dbReference type="Pfam" id="PF02518">
    <property type="entry name" value="HATPase_c"/>
    <property type="match status" value="1"/>
</dbReference>
<dbReference type="InterPro" id="IPR004358">
    <property type="entry name" value="Sig_transdc_His_kin-like_C"/>
</dbReference>
<sequence length="392" mass="42671">MTMNAAVCDTHTDAEAGSEHLSADSLSLLSRLGETAALLEQGRLVWASRTWQAAWPSLPEGSKLAVLDAALPGLLLALQALAPSGLLQPLSLSPAAQWEASALPLAPGRCLLRLKDRRERARVLQRQLDDREQLLFTSRVISVGEMATTLAHELNQPIGAASNLLRGLRMRLARRAAEKPAAALSSEESGALERALEQLSFAARVITRIREFTHSRQPRLQRLDLAALLRESLGLLDWDLQRSEVQLSLDLPSQPLLVRGDAVMLQQVLVNLMRNALDAMRQPPAQTVPRLGLRLRSEQGQALLQVQDNGCGLSEAAEKNLFVPFASTKPSGMGVGLAICRSFIELHQGRLWFSRNPERGCSFHIDLPLDSGAPASAADRLAAPSPQPIRLE</sequence>
<gene>
    <name evidence="5" type="ORF">C1O66_17580</name>
</gene>
<evidence type="ECO:0000256" key="3">
    <source>
        <dbReference type="ARBA" id="ARBA00022553"/>
    </source>
</evidence>
<dbReference type="PANTHER" id="PTHR43065:SF42">
    <property type="entry name" value="TWO-COMPONENT SENSOR PPRA"/>
    <property type="match status" value="1"/>
</dbReference>
<evidence type="ECO:0000313" key="6">
    <source>
        <dbReference type="Proteomes" id="UP000235916"/>
    </source>
</evidence>
<dbReference type="AlphaFoldDB" id="A0A2N8L0C9"/>
<dbReference type="SMART" id="SM00387">
    <property type="entry name" value="HATPase_c"/>
    <property type="match status" value="1"/>
</dbReference>
<dbReference type="Gene3D" id="3.30.565.10">
    <property type="entry name" value="Histidine kinase-like ATPase, C-terminal domain"/>
    <property type="match status" value="1"/>
</dbReference>
<comment type="catalytic activity">
    <reaction evidence="1">
        <text>ATP + protein L-histidine = ADP + protein N-phospho-L-histidine.</text>
        <dbReference type="EC" id="2.7.13.3"/>
    </reaction>
</comment>
<evidence type="ECO:0000256" key="2">
    <source>
        <dbReference type="ARBA" id="ARBA00012438"/>
    </source>
</evidence>
<feature type="domain" description="Histidine kinase" evidence="4">
    <location>
        <begin position="149"/>
        <end position="371"/>
    </location>
</feature>
<reference evidence="5 6" key="1">
    <citation type="submission" date="2018-01" db="EMBL/GenBank/DDBJ databases">
        <title>Draft genome sequence of Paucibacter aquatile CR182 isolated from freshwater of the Nakdong River.</title>
        <authorList>
            <person name="Choi A."/>
            <person name="Chung E.J."/>
        </authorList>
    </citation>
    <scope>NUCLEOTIDE SEQUENCE [LARGE SCALE GENOMIC DNA]</scope>
    <source>
        <strain evidence="5 6">CR182</strain>
    </source>
</reference>
<dbReference type="PRINTS" id="PR00344">
    <property type="entry name" value="BCTRLSENSOR"/>
</dbReference>
<dbReference type="PROSITE" id="PS50109">
    <property type="entry name" value="HIS_KIN"/>
    <property type="match status" value="1"/>
</dbReference>
<dbReference type="InterPro" id="IPR003661">
    <property type="entry name" value="HisK_dim/P_dom"/>
</dbReference>
<accession>A0A2N8L0C9</accession>
<organism evidence="5 6">
    <name type="scientific">Kinneretia aquatilis</name>
    <dbReference type="NCBI Taxonomy" id="2070761"/>
    <lineage>
        <taxon>Bacteria</taxon>
        <taxon>Pseudomonadati</taxon>
        <taxon>Pseudomonadota</taxon>
        <taxon>Betaproteobacteria</taxon>
        <taxon>Burkholderiales</taxon>
        <taxon>Sphaerotilaceae</taxon>
        <taxon>Roseateles</taxon>
    </lineage>
</organism>
<dbReference type="Gene3D" id="1.10.287.130">
    <property type="match status" value="1"/>
</dbReference>
<protein>
    <recommendedName>
        <fullName evidence="2">histidine kinase</fullName>
        <ecNumber evidence="2">2.7.13.3</ecNumber>
    </recommendedName>
</protein>
<dbReference type="CDD" id="cd00082">
    <property type="entry name" value="HisKA"/>
    <property type="match status" value="1"/>
</dbReference>
<dbReference type="OrthoDB" id="8559580at2"/>
<dbReference type="InterPro" id="IPR003594">
    <property type="entry name" value="HATPase_dom"/>
</dbReference>
<dbReference type="EMBL" id="POSP01000003">
    <property type="protein sequence ID" value="PND39156.1"/>
    <property type="molecule type" value="Genomic_DNA"/>
</dbReference>